<dbReference type="EMBL" id="OU503052">
    <property type="protein sequence ID" value="CAI9781016.1"/>
    <property type="molecule type" value="Genomic_DNA"/>
</dbReference>
<organism evidence="1 2">
    <name type="scientific">Fraxinus pennsylvanica</name>
    <dbReference type="NCBI Taxonomy" id="56036"/>
    <lineage>
        <taxon>Eukaryota</taxon>
        <taxon>Viridiplantae</taxon>
        <taxon>Streptophyta</taxon>
        <taxon>Embryophyta</taxon>
        <taxon>Tracheophyta</taxon>
        <taxon>Spermatophyta</taxon>
        <taxon>Magnoliopsida</taxon>
        <taxon>eudicotyledons</taxon>
        <taxon>Gunneridae</taxon>
        <taxon>Pentapetalae</taxon>
        <taxon>asterids</taxon>
        <taxon>lamiids</taxon>
        <taxon>Lamiales</taxon>
        <taxon>Oleaceae</taxon>
        <taxon>Oleeae</taxon>
        <taxon>Fraxinus</taxon>
    </lineage>
</organism>
<evidence type="ECO:0000313" key="1">
    <source>
        <dbReference type="EMBL" id="CAI9781016.1"/>
    </source>
</evidence>
<reference evidence="1" key="1">
    <citation type="submission" date="2023-05" db="EMBL/GenBank/DDBJ databases">
        <authorList>
            <person name="Huff M."/>
        </authorList>
    </citation>
    <scope>NUCLEOTIDE SEQUENCE</scope>
</reference>
<protein>
    <submittedName>
        <fullName evidence="1">Uncharacterized protein</fullName>
    </submittedName>
</protein>
<dbReference type="Proteomes" id="UP000834106">
    <property type="component" value="Chromosome 17"/>
</dbReference>
<keyword evidence="2" id="KW-1185">Reference proteome</keyword>
<gene>
    <name evidence="1" type="ORF">FPE_LOCUS28446</name>
</gene>
<evidence type="ECO:0000313" key="2">
    <source>
        <dbReference type="Proteomes" id="UP000834106"/>
    </source>
</evidence>
<accession>A0AAD2EAP6</accession>
<dbReference type="AlphaFoldDB" id="A0AAD2EAP6"/>
<proteinExistence type="predicted"/>
<name>A0AAD2EAP6_9LAMI</name>
<sequence>MFYSIHSATADASQAPDFLKAQDYSDAFLNQLQFLKLRCISGTSLEMAFIKLLLEKTSEVKEMVILAEAKDIADKGFGILKELNTFERAGASPNAKVIYED</sequence>